<dbReference type="PANTHER" id="PTHR35788:SF1">
    <property type="entry name" value="EXPORTED PROTEIN"/>
    <property type="match status" value="1"/>
</dbReference>
<protein>
    <submittedName>
        <fullName evidence="2">VanW family protein</fullName>
    </submittedName>
</protein>
<gene>
    <name evidence="2" type="ORF">UV74_C0013G0599</name>
</gene>
<sequence>MVIIAVLLCLLVLSGSASIILAFYHAKIYPNIFISDKSFGGLGQEEAKNIYREKFAVPEKINIEVATQKEKLNFELETNTFKASFNADKDVYDAYLYGREGNIFYDLKNLVELIAKRQNRQLSLEYDNGELENQISVIIGQANIEPIYPKISLSVSEIVISDGENGEKLNGEELKTNILNAILKRSQDKIIINTEIMSVALDSNQREVLIERAQKLKEKSLSFTFEFEEFHYSKDKLFLFLNPLDSYHLEVIKKESESIAEKLNRDPQNPTFTFLPTGEVGEGGRVQEFAPAKPGVKVKTEELTKLFTESIKELETTEETSLIKKIPVEESPPEFATEDVNNLGIKELIGRGTSTFRGSIASRVYNIGLASSRISGALVKPGEVFSFNATLGEVDKITGYKEAYIIQDGQTVLGDGGGVCQVSTTLFRAVLDAGLPVLERRAHSYRVGYYEQGWPVGFDATVYNPTTDFKFKNDTDSHILIQRIYNPNTSSLIFELYGTKDGRIATTTKPVITDVQAPPEDLYIDDPNLPSGQIKQIDYKAWGSKVSFYYEVSRGGEIIYSKTFYSNYQPWQAKFLRGTGATN</sequence>
<dbReference type="Pfam" id="PF12229">
    <property type="entry name" value="PG_binding_4"/>
    <property type="match status" value="1"/>
</dbReference>
<dbReference type="PATRIC" id="fig|1618578.3.peg.955"/>
<dbReference type="AlphaFoldDB" id="A0A0G1DIQ5"/>
<reference evidence="2 3" key="1">
    <citation type="journal article" date="2015" name="Nature">
        <title>rRNA introns, odd ribosomes, and small enigmatic genomes across a large radiation of phyla.</title>
        <authorList>
            <person name="Brown C.T."/>
            <person name="Hug L.A."/>
            <person name="Thomas B.C."/>
            <person name="Sharon I."/>
            <person name="Castelle C.J."/>
            <person name="Singh A."/>
            <person name="Wilkins M.J."/>
            <person name="Williams K.H."/>
            <person name="Banfield J.F."/>
        </authorList>
    </citation>
    <scope>NUCLEOTIDE SEQUENCE [LARGE SCALE GENOMIC DNA]</scope>
</reference>
<dbReference type="InterPro" id="IPR022029">
    <property type="entry name" value="YoaR-like_PG-bd"/>
</dbReference>
<dbReference type="STRING" id="1618578.UV74_C0013G0599"/>
<proteinExistence type="predicted"/>
<name>A0A0G1DIQ5_9BACT</name>
<organism evidence="2 3">
    <name type="scientific">Candidatus Woesebacteria bacterium GW2011_GWB1_43_14</name>
    <dbReference type="NCBI Taxonomy" id="1618578"/>
    <lineage>
        <taxon>Bacteria</taxon>
        <taxon>Candidatus Woeseibacteriota</taxon>
    </lineage>
</organism>
<dbReference type="InterPro" id="IPR052913">
    <property type="entry name" value="Glycopeptide_resist_protein"/>
</dbReference>
<dbReference type="EMBL" id="LCFQ01000013">
    <property type="protein sequence ID" value="KKS97477.1"/>
    <property type="molecule type" value="Genomic_DNA"/>
</dbReference>
<dbReference type="Pfam" id="PF04294">
    <property type="entry name" value="VanW"/>
    <property type="match status" value="1"/>
</dbReference>
<accession>A0A0G1DIQ5</accession>
<comment type="caution">
    <text evidence="2">The sequence shown here is derived from an EMBL/GenBank/DDBJ whole genome shotgun (WGS) entry which is preliminary data.</text>
</comment>
<dbReference type="InterPro" id="IPR007391">
    <property type="entry name" value="Vancomycin_resist_VanW"/>
</dbReference>
<dbReference type="Proteomes" id="UP000034090">
    <property type="component" value="Unassembled WGS sequence"/>
</dbReference>
<dbReference type="PANTHER" id="PTHR35788">
    <property type="entry name" value="EXPORTED PROTEIN-RELATED"/>
    <property type="match status" value="1"/>
</dbReference>
<feature type="domain" description="YoaR-like putative peptidoglycan binding" evidence="1">
    <location>
        <begin position="82"/>
        <end position="188"/>
    </location>
</feature>
<evidence type="ECO:0000313" key="2">
    <source>
        <dbReference type="EMBL" id="KKS97477.1"/>
    </source>
</evidence>
<evidence type="ECO:0000313" key="3">
    <source>
        <dbReference type="Proteomes" id="UP000034090"/>
    </source>
</evidence>
<evidence type="ECO:0000259" key="1">
    <source>
        <dbReference type="Pfam" id="PF12229"/>
    </source>
</evidence>